<accession>A0ABN3LKR8</accession>
<evidence type="ECO:0000313" key="2">
    <source>
        <dbReference type="Proteomes" id="UP001499942"/>
    </source>
</evidence>
<dbReference type="EMBL" id="BAAASR010000007">
    <property type="protein sequence ID" value="GAA2485876.1"/>
    <property type="molecule type" value="Genomic_DNA"/>
</dbReference>
<name>A0ABN3LKR8_9ACTN</name>
<organism evidence="1 2">
    <name type="scientific">Streptomyces gobitricini</name>
    <dbReference type="NCBI Taxonomy" id="68211"/>
    <lineage>
        <taxon>Bacteria</taxon>
        <taxon>Bacillati</taxon>
        <taxon>Actinomycetota</taxon>
        <taxon>Actinomycetes</taxon>
        <taxon>Kitasatosporales</taxon>
        <taxon>Streptomycetaceae</taxon>
        <taxon>Streptomyces</taxon>
    </lineage>
</organism>
<sequence length="245" mass="26772">MTRPRIFATLLAALLLILLGTGCPRGGGGTDEMINSLKSLTGQADQAVGPISRPMDSSELSALKARLDENLARVPDNLSSEEMAAREAAEAALDTLEIAISQGQRQAEIPQTAAILADSSRPFAVPPDDTAWVELSESLKKNGADCIKQFACEQAWNALAPEKKQELKPPTSFWFADASAQNVQRYIDIVYENWKLTALGQYISWAQYSKDLFDKATEFASQSQLTAPAHAYVYYARYCLTPPIP</sequence>
<dbReference type="Proteomes" id="UP001499942">
    <property type="component" value="Unassembled WGS sequence"/>
</dbReference>
<protein>
    <recommendedName>
        <fullName evidence="3">Lipoprotein</fullName>
    </recommendedName>
</protein>
<evidence type="ECO:0000313" key="1">
    <source>
        <dbReference type="EMBL" id="GAA2485876.1"/>
    </source>
</evidence>
<gene>
    <name evidence="1" type="ORF">GCM10010393_16200</name>
</gene>
<comment type="caution">
    <text evidence="1">The sequence shown here is derived from an EMBL/GenBank/DDBJ whole genome shotgun (WGS) entry which is preliminary data.</text>
</comment>
<dbReference type="PROSITE" id="PS51257">
    <property type="entry name" value="PROKAR_LIPOPROTEIN"/>
    <property type="match status" value="1"/>
</dbReference>
<evidence type="ECO:0008006" key="3">
    <source>
        <dbReference type="Google" id="ProtNLM"/>
    </source>
</evidence>
<reference evidence="1 2" key="1">
    <citation type="journal article" date="2019" name="Int. J. Syst. Evol. Microbiol.">
        <title>The Global Catalogue of Microorganisms (GCM) 10K type strain sequencing project: providing services to taxonomists for standard genome sequencing and annotation.</title>
        <authorList>
            <consortium name="The Broad Institute Genomics Platform"/>
            <consortium name="The Broad Institute Genome Sequencing Center for Infectious Disease"/>
            <person name="Wu L."/>
            <person name="Ma J."/>
        </authorList>
    </citation>
    <scope>NUCLEOTIDE SEQUENCE [LARGE SCALE GENOMIC DNA]</scope>
    <source>
        <strain evidence="1 2">JCM 5062</strain>
    </source>
</reference>
<keyword evidence="2" id="KW-1185">Reference proteome</keyword>
<proteinExistence type="predicted"/>